<dbReference type="NCBIfam" id="TIGR00711">
    <property type="entry name" value="efflux_EmrB"/>
    <property type="match status" value="1"/>
</dbReference>
<dbReference type="GO" id="GO:0022857">
    <property type="term" value="F:transmembrane transporter activity"/>
    <property type="evidence" value="ECO:0007669"/>
    <property type="project" value="InterPro"/>
</dbReference>
<feature type="transmembrane region" description="Helical" evidence="8">
    <location>
        <begin position="492"/>
        <end position="510"/>
    </location>
</feature>
<sequence length="515" mass="53442">MRDHPEVPKLQEVHAHNPKGIAVLADLVVEGVVSHSYRQSMTVMHPAESTRDLGFAARHPAGDAATGNPWLTLLAVTGGQFLAVLSTTVISVALPTIGRDLHADSAAAEWIVNSYVLVYASLLVLSGGLGDRYGRKGVFLTGMVIFGLGALIAGLAPSIPMLLVGRVIQGIGPALLVPTSLAVVRAAFPDERERAVAIGAWSTSSGLALAVGPVVGGVVVNGLGWRWVLLLNVPLVAVFAAAAALVVPRLPRTAARDRFDWQGAVLTTAAIAALSFGLIEGHKRSWDSAPILAAFALAIGAAAVFVWWERRHGDPLVDIALFRNRHFVAANLAGLVAFFAFIGSIVYLSAYFQQLQGHSAVRAGFDVCAIGVAFATATPISGRLVARFGPRLPMVTGLALAGIATLGLLSLDRATGIGSIWWLLALGGFGIGLCLTPMTATALAAVHPHRAGMASSVHNAMRQLGQVLGVAVLGTLVYSGPVLGMAGLHHAFLVAGGSLLAMAVLAAVALRERAR</sequence>
<name>A0A6I3KWK1_9NOCA</name>
<comment type="subcellular location">
    <subcellularLocation>
        <location evidence="1">Cell membrane</location>
        <topology evidence="1">Multi-pass membrane protein</topology>
    </subcellularLocation>
</comment>
<comment type="caution">
    <text evidence="10">The sequence shown here is derived from an EMBL/GenBank/DDBJ whole genome shotgun (WGS) entry which is preliminary data.</text>
</comment>
<evidence type="ECO:0000256" key="5">
    <source>
        <dbReference type="ARBA" id="ARBA00022692"/>
    </source>
</evidence>
<feature type="transmembrane region" description="Helical" evidence="8">
    <location>
        <begin position="137"/>
        <end position="156"/>
    </location>
</feature>
<dbReference type="InterPro" id="IPR020846">
    <property type="entry name" value="MFS_dom"/>
</dbReference>
<gene>
    <name evidence="10" type="ORF">GLP40_08715</name>
</gene>
<dbReference type="PRINTS" id="PR01036">
    <property type="entry name" value="TCRTETB"/>
</dbReference>
<keyword evidence="6 8" id="KW-1133">Transmembrane helix</keyword>
<feature type="transmembrane region" description="Helical" evidence="8">
    <location>
        <begin position="467"/>
        <end position="486"/>
    </location>
</feature>
<dbReference type="PROSITE" id="PS50850">
    <property type="entry name" value="MFS"/>
    <property type="match status" value="1"/>
</dbReference>
<evidence type="ECO:0000256" key="6">
    <source>
        <dbReference type="ARBA" id="ARBA00022989"/>
    </source>
</evidence>
<dbReference type="InterPro" id="IPR004638">
    <property type="entry name" value="EmrB-like"/>
</dbReference>
<dbReference type="EMBL" id="WMBB01000003">
    <property type="protein sequence ID" value="MTE12855.1"/>
    <property type="molecule type" value="Genomic_DNA"/>
</dbReference>
<comment type="similarity">
    <text evidence="2">Belongs to the major facilitator superfamily. EmrB family.</text>
</comment>
<feature type="transmembrane region" description="Helical" evidence="8">
    <location>
        <begin position="291"/>
        <end position="308"/>
    </location>
</feature>
<organism evidence="10 11">
    <name type="scientific">Nocardia aurantiaca</name>
    <dbReference type="NCBI Taxonomy" id="2675850"/>
    <lineage>
        <taxon>Bacteria</taxon>
        <taxon>Bacillati</taxon>
        <taxon>Actinomycetota</taxon>
        <taxon>Actinomycetes</taxon>
        <taxon>Mycobacteriales</taxon>
        <taxon>Nocardiaceae</taxon>
        <taxon>Nocardia</taxon>
    </lineage>
</organism>
<dbReference type="Gene3D" id="1.20.1250.20">
    <property type="entry name" value="MFS general substrate transporter like domains"/>
    <property type="match status" value="1"/>
</dbReference>
<dbReference type="InterPro" id="IPR011701">
    <property type="entry name" value="MFS"/>
</dbReference>
<accession>A0A6I3KWK1</accession>
<evidence type="ECO:0000256" key="1">
    <source>
        <dbReference type="ARBA" id="ARBA00004651"/>
    </source>
</evidence>
<evidence type="ECO:0000313" key="11">
    <source>
        <dbReference type="Proteomes" id="UP000432464"/>
    </source>
</evidence>
<evidence type="ECO:0000256" key="4">
    <source>
        <dbReference type="ARBA" id="ARBA00022475"/>
    </source>
</evidence>
<dbReference type="PANTHER" id="PTHR42718:SF9">
    <property type="entry name" value="MAJOR FACILITATOR SUPERFAMILY MULTIDRUG TRANSPORTER MFSC"/>
    <property type="match status" value="1"/>
</dbReference>
<keyword evidence="4" id="KW-1003">Cell membrane</keyword>
<reference evidence="10 11" key="1">
    <citation type="submission" date="2019-11" db="EMBL/GenBank/DDBJ databases">
        <title>Nocardia sp. nov. CT2-14 isolated from soil.</title>
        <authorList>
            <person name="Kanchanasin P."/>
            <person name="Tanasupawat S."/>
            <person name="Yuki M."/>
            <person name="Kudo T."/>
        </authorList>
    </citation>
    <scope>NUCLEOTIDE SEQUENCE [LARGE SCALE GENOMIC DNA]</scope>
    <source>
        <strain evidence="10 11">CT2-14</strain>
    </source>
</reference>
<dbReference type="GO" id="GO:0005886">
    <property type="term" value="C:plasma membrane"/>
    <property type="evidence" value="ECO:0007669"/>
    <property type="project" value="UniProtKB-SubCell"/>
</dbReference>
<evidence type="ECO:0000313" key="10">
    <source>
        <dbReference type="EMBL" id="MTE12855.1"/>
    </source>
</evidence>
<dbReference type="AlphaFoldDB" id="A0A6I3KWK1"/>
<feature type="transmembrane region" description="Helical" evidence="8">
    <location>
        <begin position="195"/>
        <end position="215"/>
    </location>
</feature>
<keyword evidence="11" id="KW-1185">Reference proteome</keyword>
<feature type="transmembrane region" description="Helical" evidence="8">
    <location>
        <begin position="392"/>
        <end position="409"/>
    </location>
</feature>
<dbReference type="Gene3D" id="1.20.1720.10">
    <property type="entry name" value="Multidrug resistance protein D"/>
    <property type="match status" value="1"/>
</dbReference>
<dbReference type="PANTHER" id="PTHR42718">
    <property type="entry name" value="MAJOR FACILITATOR SUPERFAMILY MULTIDRUG TRANSPORTER MFSC"/>
    <property type="match status" value="1"/>
</dbReference>
<keyword evidence="7 8" id="KW-0472">Membrane</keyword>
<dbReference type="Proteomes" id="UP000432464">
    <property type="component" value="Unassembled WGS sequence"/>
</dbReference>
<feature type="domain" description="Major facilitator superfamily (MFS) profile" evidence="9">
    <location>
        <begin position="72"/>
        <end position="514"/>
    </location>
</feature>
<dbReference type="CDD" id="cd17321">
    <property type="entry name" value="MFS_MMR_MDR_like"/>
    <property type="match status" value="1"/>
</dbReference>
<feature type="transmembrane region" description="Helical" evidence="8">
    <location>
        <begin position="106"/>
        <end position="125"/>
    </location>
</feature>
<dbReference type="InterPro" id="IPR036259">
    <property type="entry name" value="MFS_trans_sf"/>
</dbReference>
<dbReference type="SUPFAM" id="SSF103473">
    <property type="entry name" value="MFS general substrate transporter"/>
    <property type="match status" value="1"/>
</dbReference>
<feature type="transmembrane region" description="Helical" evidence="8">
    <location>
        <begin position="360"/>
        <end position="380"/>
    </location>
</feature>
<evidence type="ECO:0000259" key="9">
    <source>
        <dbReference type="PROSITE" id="PS50850"/>
    </source>
</evidence>
<evidence type="ECO:0000256" key="8">
    <source>
        <dbReference type="SAM" id="Phobius"/>
    </source>
</evidence>
<evidence type="ECO:0000256" key="2">
    <source>
        <dbReference type="ARBA" id="ARBA00008537"/>
    </source>
</evidence>
<evidence type="ECO:0000256" key="7">
    <source>
        <dbReference type="ARBA" id="ARBA00023136"/>
    </source>
</evidence>
<feature type="transmembrane region" description="Helical" evidence="8">
    <location>
        <begin position="259"/>
        <end position="279"/>
    </location>
</feature>
<feature type="transmembrane region" description="Helical" evidence="8">
    <location>
        <begin position="421"/>
        <end position="446"/>
    </location>
</feature>
<feature type="transmembrane region" description="Helical" evidence="8">
    <location>
        <begin position="227"/>
        <end position="247"/>
    </location>
</feature>
<protein>
    <submittedName>
        <fullName evidence="10">DHA2 family efflux MFS transporter permease subunit</fullName>
    </submittedName>
</protein>
<dbReference type="Pfam" id="PF07690">
    <property type="entry name" value="MFS_1"/>
    <property type="match status" value="1"/>
</dbReference>
<keyword evidence="5 8" id="KW-0812">Transmembrane</keyword>
<feature type="transmembrane region" description="Helical" evidence="8">
    <location>
        <begin position="328"/>
        <end position="348"/>
    </location>
</feature>
<evidence type="ECO:0000256" key="3">
    <source>
        <dbReference type="ARBA" id="ARBA00022448"/>
    </source>
</evidence>
<keyword evidence="3" id="KW-0813">Transport</keyword>
<feature type="transmembrane region" description="Helical" evidence="8">
    <location>
        <begin position="70"/>
        <end position="94"/>
    </location>
</feature>
<proteinExistence type="inferred from homology"/>
<feature type="transmembrane region" description="Helical" evidence="8">
    <location>
        <begin position="168"/>
        <end position="188"/>
    </location>
</feature>